<feature type="region of interest" description="Disordered" evidence="1">
    <location>
        <begin position="51"/>
        <end position="76"/>
    </location>
</feature>
<proteinExistence type="predicted"/>
<protein>
    <submittedName>
        <fullName evidence="2">Uncharacterized protein</fullName>
    </submittedName>
</protein>
<evidence type="ECO:0000256" key="1">
    <source>
        <dbReference type="SAM" id="MobiDB-lite"/>
    </source>
</evidence>
<dbReference type="Proteomes" id="UP001552299">
    <property type="component" value="Unassembled WGS sequence"/>
</dbReference>
<comment type="caution">
    <text evidence="2">The sequence shown here is derived from an EMBL/GenBank/DDBJ whole genome shotgun (WGS) entry which is preliminary data.</text>
</comment>
<feature type="region of interest" description="Disordered" evidence="1">
    <location>
        <begin position="131"/>
        <end position="193"/>
    </location>
</feature>
<evidence type="ECO:0000313" key="3">
    <source>
        <dbReference type="Proteomes" id="UP001552299"/>
    </source>
</evidence>
<organism evidence="2 3">
    <name type="scientific">Dendrobium thyrsiflorum</name>
    <name type="common">Pinecone-like raceme dendrobium</name>
    <name type="synonym">Orchid</name>
    <dbReference type="NCBI Taxonomy" id="117978"/>
    <lineage>
        <taxon>Eukaryota</taxon>
        <taxon>Viridiplantae</taxon>
        <taxon>Streptophyta</taxon>
        <taxon>Embryophyta</taxon>
        <taxon>Tracheophyta</taxon>
        <taxon>Spermatophyta</taxon>
        <taxon>Magnoliopsida</taxon>
        <taxon>Liliopsida</taxon>
        <taxon>Asparagales</taxon>
        <taxon>Orchidaceae</taxon>
        <taxon>Epidendroideae</taxon>
        <taxon>Malaxideae</taxon>
        <taxon>Dendrobiinae</taxon>
        <taxon>Dendrobium</taxon>
    </lineage>
</organism>
<dbReference type="EMBL" id="JANQDX010000006">
    <property type="protein sequence ID" value="KAL0922038.1"/>
    <property type="molecule type" value="Genomic_DNA"/>
</dbReference>
<dbReference type="AlphaFoldDB" id="A0ABD0VAS8"/>
<sequence length="224" mass="23848">MNWSAPSGHVSKATPAITASITEFHPQCVKNHPTAAWPRISTCGAHPFTTNPRSATLSSNPAGISVPSLTHQRNRNPLSSSATEIAAACSGGRTAWLPKQTELGKREGRGVRERGERNDEIRIGIRGHLAPELVDGGDCEGAGRREGQAGDGEGLRETKGPSGSEEIGEDGHRRIRVGMEPLENGVEKGGQGGDEVAEEIRGNLVGVLDAGGNIRERREREDER</sequence>
<accession>A0ABD0VAS8</accession>
<name>A0ABD0VAS8_DENTH</name>
<feature type="compositionally biased region" description="Basic and acidic residues" evidence="1">
    <location>
        <begin position="141"/>
        <end position="159"/>
    </location>
</feature>
<gene>
    <name evidence="2" type="ORF">M5K25_005998</name>
</gene>
<keyword evidence="3" id="KW-1185">Reference proteome</keyword>
<reference evidence="2 3" key="1">
    <citation type="journal article" date="2024" name="Plant Biotechnol. J.">
        <title>Dendrobium thyrsiflorum genome and its molecular insights into genes involved in important horticultural traits.</title>
        <authorList>
            <person name="Chen B."/>
            <person name="Wang J.Y."/>
            <person name="Zheng P.J."/>
            <person name="Li K.L."/>
            <person name="Liang Y.M."/>
            <person name="Chen X.F."/>
            <person name="Zhang C."/>
            <person name="Zhao X."/>
            <person name="He X."/>
            <person name="Zhang G.Q."/>
            <person name="Liu Z.J."/>
            <person name="Xu Q."/>
        </authorList>
    </citation>
    <scope>NUCLEOTIDE SEQUENCE [LARGE SCALE GENOMIC DNA]</scope>
    <source>
        <strain evidence="2">GZMU011</strain>
    </source>
</reference>
<evidence type="ECO:0000313" key="2">
    <source>
        <dbReference type="EMBL" id="KAL0922038.1"/>
    </source>
</evidence>